<dbReference type="OMA" id="RIILSQC"/>
<dbReference type="InterPro" id="IPR006642">
    <property type="entry name" value="Rad18_UBZ4"/>
</dbReference>
<dbReference type="Gene3D" id="1.10.3710.10">
    <property type="entry name" value="DNA polymerase III clamp loader subunits, C-terminal domain"/>
    <property type="match status" value="1"/>
</dbReference>
<dbReference type="GO" id="GO:0017116">
    <property type="term" value="F:single-stranded DNA helicase activity"/>
    <property type="evidence" value="ECO:0007669"/>
    <property type="project" value="EnsemblFungi"/>
</dbReference>
<evidence type="ECO:0000256" key="3">
    <source>
        <dbReference type="ARBA" id="ARBA00022723"/>
    </source>
</evidence>
<dbReference type="GO" id="GO:0000731">
    <property type="term" value="P:DNA synthesis involved in DNA repair"/>
    <property type="evidence" value="ECO:0007669"/>
    <property type="project" value="TreeGrafter"/>
</dbReference>
<dbReference type="GO" id="GO:0016887">
    <property type="term" value="F:ATP hydrolysis activity"/>
    <property type="evidence" value="ECO:0007669"/>
    <property type="project" value="InterPro"/>
</dbReference>
<dbReference type="Gene3D" id="1.20.272.10">
    <property type="match status" value="1"/>
</dbReference>
<dbReference type="CDD" id="cd00009">
    <property type="entry name" value="AAA"/>
    <property type="match status" value="1"/>
</dbReference>
<keyword evidence="5" id="KW-0227">DNA damage</keyword>
<evidence type="ECO:0000256" key="7">
    <source>
        <dbReference type="ARBA" id="ARBA00022833"/>
    </source>
</evidence>
<comment type="similarity">
    <text evidence="1">Belongs to the AAA ATPase family. RarA/MGS1/WRNIP1 subfamily.</text>
</comment>
<dbReference type="GO" id="GO:0008270">
    <property type="term" value="F:zinc ion binding"/>
    <property type="evidence" value="ECO:0007669"/>
    <property type="project" value="UniProtKB-KW"/>
</dbReference>
<evidence type="ECO:0000256" key="6">
    <source>
        <dbReference type="ARBA" id="ARBA00022771"/>
    </source>
</evidence>
<dbReference type="PANTHER" id="PTHR13779">
    <property type="entry name" value="WERNER HELICASE-INTERACTING PROTEIN 1 FAMILY MEMBER"/>
    <property type="match status" value="1"/>
</dbReference>
<accession>J7RZT8</accession>
<dbReference type="SMART" id="SM00382">
    <property type="entry name" value="AAA"/>
    <property type="match status" value="1"/>
</dbReference>
<keyword evidence="7" id="KW-0862">Zinc</keyword>
<evidence type="ECO:0000259" key="12">
    <source>
        <dbReference type="SMART" id="SM00734"/>
    </source>
</evidence>
<dbReference type="STRING" id="1071383.J7RZT8"/>
<keyword evidence="3" id="KW-0479">Metal-binding</keyword>
<evidence type="ECO:0000256" key="5">
    <source>
        <dbReference type="ARBA" id="ARBA00022763"/>
    </source>
</evidence>
<dbReference type="AlphaFoldDB" id="J7RZT8"/>
<dbReference type="PANTHER" id="PTHR13779:SF7">
    <property type="entry name" value="ATPASE WRNIP1"/>
    <property type="match status" value="1"/>
</dbReference>
<evidence type="ECO:0000256" key="9">
    <source>
        <dbReference type="ARBA" id="ARBA00023204"/>
    </source>
</evidence>
<keyword evidence="6" id="KW-0863">Zinc-finger</keyword>
<dbReference type="InterPro" id="IPR051314">
    <property type="entry name" value="AAA_ATPase_RarA/MGS1/WRNIP1"/>
</dbReference>
<reference evidence="14" key="2">
    <citation type="submission" date="2012-08" db="EMBL/GenBank/DDBJ databases">
        <title>Genome sequence of Kazachstania naganishii.</title>
        <authorList>
            <person name="Gordon J.L."/>
            <person name="Armisen D."/>
            <person name="Proux-Wera E."/>
            <person name="OhEigeartaigh S.S."/>
            <person name="Byrne K.P."/>
            <person name="Wolfe K.H."/>
        </authorList>
    </citation>
    <scope>NUCLEOTIDE SEQUENCE [LARGE SCALE GENOMIC DNA]</scope>
    <source>
        <strain evidence="14">ATCC MYA-139 / BCRC 22969 / CBS 8797 / CCRC 22969 / KCTC 17520 / NBRC 10181 / NCYC 3082</strain>
    </source>
</reference>
<protein>
    <recommendedName>
        <fullName evidence="15">UBZ4-type domain-containing protein</fullName>
    </recommendedName>
</protein>
<dbReference type="FunFam" id="1.10.3710.10:FF:000005">
    <property type="entry name" value="AAA family ATPase, putative"/>
    <property type="match status" value="1"/>
</dbReference>
<evidence type="ECO:0008006" key="15">
    <source>
        <dbReference type="Google" id="ProtNLM"/>
    </source>
</evidence>
<keyword evidence="2" id="KW-0235">DNA replication</keyword>
<keyword evidence="8" id="KW-0067">ATP-binding</keyword>
<evidence type="ECO:0000259" key="11">
    <source>
        <dbReference type="SMART" id="SM00382"/>
    </source>
</evidence>
<dbReference type="Proteomes" id="UP000006310">
    <property type="component" value="Chromosome 6"/>
</dbReference>
<dbReference type="eggNOG" id="KOG2028">
    <property type="taxonomic scope" value="Eukaryota"/>
</dbReference>
<dbReference type="SUPFAM" id="SSF52540">
    <property type="entry name" value="P-loop containing nucleoside triphosphate hydrolases"/>
    <property type="match status" value="1"/>
</dbReference>
<evidence type="ECO:0000313" key="13">
    <source>
        <dbReference type="EMBL" id="CCK70762.1"/>
    </source>
</evidence>
<evidence type="ECO:0000313" key="14">
    <source>
        <dbReference type="Proteomes" id="UP000006310"/>
    </source>
</evidence>
<dbReference type="InterPro" id="IPR032423">
    <property type="entry name" value="AAA_assoc_2"/>
</dbReference>
<evidence type="ECO:0000256" key="1">
    <source>
        <dbReference type="ARBA" id="ARBA00008959"/>
    </source>
</evidence>
<dbReference type="InterPro" id="IPR008921">
    <property type="entry name" value="DNA_pol3_clamp-load_cplx_C"/>
</dbReference>
<feature type="region of interest" description="Disordered" evidence="10">
    <location>
        <begin position="43"/>
        <end position="82"/>
    </location>
</feature>
<evidence type="ECO:0000256" key="4">
    <source>
        <dbReference type="ARBA" id="ARBA00022741"/>
    </source>
</evidence>
<dbReference type="KEGG" id="kng:KNAG_0F00930"/>
<dbReference type="GO" id="GO:0051276">
    <property type="term" value="P:chromosome organization"/>
    <property type="evidence" value="ECO:0007669"/>
    <property type="project" value="EnsemblFungi"/>
</dbReference>
<dbReference type="GO" id="GO:0006282">
    <property type="term" value="P:regulation of DNA repair"/>
    <property type="evidence" value="ECO:0007669"/>
    <property type="project" value="EnsemblFungi"/>
</dbReference>
<dbReference type="Pfam" id="PF12002">
    <property type="entry name" value="MgsA_C"/>
    <property type="match status" value="1"/>
</dbReference>
<keyword evidence="4" id="KW-0547">Nucleotide-binding</keyword>
<name>J7RZT8_HUIN7</name>
<feature type="domain" description="AAA+ ATPase" evidence="11">
    <location>
        <begin position="178"/>
        <end position="297"/>
    </location>
</feature>
<dbReference type="EMBL" id="HE978319">
    <property type="protein sequence ID" value="CCK70762.1"/>
    <property type="molecule type" value="Genomic_DNA"/>
</dbReference>
<dbReference type="SMART" id="SM00734">
    <property type="entry name" value="ZnF_Rad18"/>
    <property type="match status" value="1"/>
</dbReference>
<dbReference type="Pfam" id="PF00004">
    <property type="entry name" value="AAA"/>
    <property type="match status" value="1"/>
</dbReference>
<keyword evidence="14" id="KW-1185">Reference proteome</keyword>
<dbReference type="GO" id="GO:0005524">
    <property type="term" value="F:ATP binding"/>
    <property type="evidence" value="ECO:0007669"/>
    <property type="project" value="UniProtKB-KW"/>
</dbReference>
<dbReference type="GO" id="GO:0051880">
    <property type="term" value="F:G-quadruplex DNA binding"/>
    <property type="evidence" value="ECO:0007669"/>
    <property type="project" value="EnsemblFungi"/>
</dbReference>
<dbReference type="RefSeq" id="XP_022465008.1">
    <property type="nucleotide sequence ID" value="XM_022608520.1"/>
</dbReference>
<keyword evidence="9" id="KW-0234">DNA repair</keyword>
<dbReference type="Gene3D" id="3.30.160.60">
    <property type="entry name" value="Classic Zinc Finger"/>
    <property type="match status" value="1"/>
</dbReference>
<proteinExistence type="inferred from homology"/>
<evidence type="ECO:0000256" key="2">
    <source>
        <dbReference type="ARBA" id="ARBA00022705"/>
    </source>
</evidence>
<dbReference type="InterPro" id="IPR027417">
    <property type="entry name" value="P-loop_NTPase"/>
</dbReference>
<feature type="domain" description="UBZ4-type" evidence="12">
    <location>
        <begin position="16"/>
        <end position="39"/>
    </location>
</feature>
<dbReference type="GO" id="GO:0005634">
    <property type="term" value="C:nucleus"/>
    <property type="evidence" value="ECO:0007669"/>
    <property type="project" value="TreeGrafter"/>
</dbReference>
<reference evidence="13 14" key="1">
    <citation type="journal article" date="2011" name="Proc. Natl. Acad. Sci. U.S.A.">
        <title>Evolutionary erosion of yeast sex chromosomes by mating-type switching accidents.</title>
        <authorList>
            <person name="Gordon J.L."/>
            <person name="Armisen D."/>
            <person name="Proux-Wera E."/>
            <person name="Oheigeartaigh S.S."/>
            <person name="Byrne K.P."/>
            <person name="Wolfe K.H."/>
        </authorList>
    </citation>
    <scope>NUCLEOTIDE SEQUENCE [LARGE SCALE GENOMIC DNA]</scope>
    <source>
        <strain evidence="14">ATCC MYA-139 / BCRC 22969 / CBS 8797 / CCRC 22969 / KCTC 17520 / NBRC 10181 / NCYC 3082</strain>
    </source>
</reference>
<sequence length="589" mass="66320">MQKGKQNAKITKIEQQVSCPVCKKQVPYSRINAHVDIHMHRSSLKSGLADSAGSRNDKTSITDILSGSQPPMKRRKPDSSQSVIKLDDDGEEEQDEGQSLATTGAISLVKIEDSDVQKPKDKVRVDNNDTNSLRYLQRISSLPLSEKLRPKTLQDYVGQQHILSSTTGTLYKYIQLDQIPSMILWGPPGVGKTSLARLLTKSVDGKYLMIETSATKSNTQELKAVFEKAKAEYRLTKRRVILFIDEIHRFNKPQQDLLLPHVENGDIVLIGATTENPSFQLNNALISRCHVFVLEKLSSSELGLVLNRAIALLNKLRTFIWHCSRPLKLAKDAIEYIEDVCIGDTRRALNLLEMVEISSRRSKKGDDEDFTLSTEEVRNIIKNNSSNGLNSYYDPKGDNHYDTISAFHKSVRGSDENAALYYLGRMLKGGEDPLYIARRMIRIASEDIGIRDNTMLPLAIAAHDAVMKVGLPEADMALVQCCVSLARAPKSVEIYRAWNKLKSMLDENKYSMCSSEIPMHIRNAPTKLMEDIGYSKGYKYNPDYKDGKVAQMYFPQEILDQCEDKTTLKFLTGKHLGSKMDPDLELQDK</sequence>
<dbReference type="GeneID" id="34526477"/>
<dbReference type="InterPro" id="IPR003593">
    <property type="entry name" value="AAA+_ATPase"/>
</dbReference>
<evidence type="ECO:0000256" key="8">
    <source>
        <dbReference type="ARBA" id="ARBA00022840"/>
    </source>
</evidence>
<dbReference type="OrthoDB" id="10265467at2759"/>
<dbReference type="InterPro" id="IPR003959">
    <property type="entry name" value="ATPase_AAA_core"/>
</dbReference>
<dbReference type="Gene3D" id="3.40.50.300">
    <property type="entry name" value="P-loop containing nucleotide triphosphate hydrolases"/>
    <property type="match status" value="1"/>
</dbReference>
<dbReference type="CDD" id="cd18139">
    <property type="entry name" value="HLD_clamp_RarA"/>
    <property type="match status" value="1"/>
</dbReference>
<dbReference type="FunFam" id="3.40.50.300:FF:000137">
    <property type="entry name" value="Replication-associated recombination protein A"/>
    <property type="match status" value="1"/>
</dbReference>
<dbReference type="Pfam" id="PF16193">
    <property type="entry name" value="AAA_assoc_2"/>
    <property type="match status" value="1"/>
</dbReference>
<evidence type="ECO:0000256" key="10">
    <source>
        <dbReference type="SAM" id="MobiDB-lite"/>
    </source>
</evidence>
<dbReference type="GO" id="GO:0033567">
    <property type="term" value="P:DNA replication, Okazaki fragment processing"/>
    <property type="evidence" value="ECO:0007669"/>
    <property type="project" value="EnsemblFungi"/>
</dbReference>
<dbReference type="SUPFAM" id="SSF48019">
    <property type="entry name" value="post-AAA+ oligomerization domain-like"/>
    <property type="match status" value="1"/>
</dbReference>
<organism evidence="13 14">
    <name type="scientific">Huiozyma naganishii (strain ATCC MYA-139 / BCRC 22969 / CBS 8797 / KCTC 17520 / NBRC 10181 / NCYC 3082 / Yp74L-3)</name>
    <name type="common">Yeast</name>
    <name type="synonym">Kazachstania naganishii</name>
    <dbReference type="NCBI Taxonomy" id="1071383"/>
    <lineage>
        <taxon>Eukaryota</taxon>
        <taxon>Fungi</taxon>
        <taxon>Dikarya</taxon>
        <taxon>Ascomycota</taxon>
        <taxon>Saccharomycotina</taxon>
        <taxon>Saccharomycetes</taxon>
        <taxon>Saccharomycetales</taxon>
        <taxon>Saccharomycetaceae</taxon>
        <taxon>Huiozyma</taxon>
    </lineage>
</organism>
<dbReference type="HOGENOM" id="CLU_017985_0_1_1"/>
<dbReference type="FunFam" id="1.20.272.10:FF:000001">
    <property type="entry name" value="Putative AAA family ATPase"/>
    <property type="match status" value="1"/>
</dbReference>
<dbReference type="Gene3D" id="1.10.8.60">
    <property type="match status" value="1"/>
</dbReference>
<dbReference type="GO" id="GO:0008047">
    <property type="term" value="F:enzyme activator activity"/>
    <property type="evidence" value="ECO:0007669"/>
    <property type="project" value="EnsemblFungi"/>
</dbReference>
<gene>
    <name evidence="13" type="primary">KNAG0F00930</name>
    <name evidence="13" type="ordered locus">KNAG_0F00930</name>
</gene>
<dbReference type="InterPro" id="IPR021886">
    <property type="entry name" value="MgsA_C"/>
</dbReference>